<evidence type="ECO:0000313" key="10">
    <source>
        <dbReference type="EMBL" id="PIO09629.1"/>
    </source>
</evidence>
<dbReference type="AlphaFoldDB" id="A0A2G9Q1Z0"/>
<keyword evidence="3" id="KW-0963">Cytoplasm</keyword>
<dbReference type="Pfam" id="PF00076">
    <property type="entry name" value="RRM_1"/>
    <property type="match status" value="1"/>
</dbReference>
<keyword evidence="4 8" id="KW-0694">RNA-binding</keyword>
<dbReference type="InterPro" id="IPR035979">
    <property type="entry name" value="RBD_domain_sf"/>
</dbReference>
<dbReference type="FunFam" id="3.30.70.330:FF:000174">
    <property type="entry name" value="cold-inducible RNA-binding protein isoform X2"/>
    <property type="match status" value="1"/>
</dbReference>
<keyword evidence="6" id="KW-0539">Nucleus</keyword>
<keyword evidence="11" id="KW-1185">Reference proteome</keyword>
<evidence type="ECO:0000256" key="8">
    <source>
        <dbReference type="PROSITE-ProRule" id="PRU00176"/>
    </source>
</evidence>
<dbReference type="InterPro" id="IPR000504">
    <property type="entry name" value="RRM_dom"/>
</dbReference>
<protein>
    <recommendedName>
        <fullName evidence="9">RRM domain-containing protein</fullName>
    </recommendedName>
</protein>
<dbReference type="Proteomes" id="UP000228934">
    <property type="component" value="Unassembled WGS sequence"/>
</dbReference>
<dbReference type="InterPro" id="IPR012677">
    <property type="entry name" value="Nucleotide-bd_a/b_plait_sf"/>
</dbReference>
<evidence type="ECO:0000256" key="6">
    <source>
        <dbReference type="ARBA" id="ARBA00023242"/>
    </source>
</evidence>
<name>A0A2G9Q1Z0_AQUCT</name>
<accession>A0A2G9Q1Z0</accession>
<evidence type="ECO:0000256" key="1">
    <source>
        <dbReference type="ARBA" id="ARBA00004496"/>
    </source>
</evidence>
<organism evidence="10 11">
    <name type="scientific">Aquarana catesbeiana</name>
    <name type="common">American bullfrog</name>
    <name type="synonym">Rana catesbeiana</name>
    <dbReference type="NCBI Taxonomy" id="8400"/>
    <lineage>
        <taxon>Eukaryota</taxon>
        <taxon>Metazoa</taxon>
        <taxon>Chordata</taxon>
        <taxon>Craniata</taxon>
        <taxon>Vertebrata</taxon>
        <taxon>Euteleostomi</taxon>
        <taxon>Amphibia</taxon>
        <taxon>Batrachia</taxon>
        <taxon>Anura</taxon>
        <taxon>Neobatrachia</taxon>
        <taxon>Ranoidea</taxon>
        <taxon>Ranidae</taxon>
        <taxon>Aquarana</taxon>
    </lineage>
</organism>
<keyword evidence="5" id="KW-0346">Stress response</keyword>
<evidence type="ECO:0000256" key="7">
    <source>
        <dbReference type="ARBA" id="ARBA00063290"/>
    </source>
</evidence>
<dbReference type="SUPFAM" id="SSF54928">
    <property type="entry name" value="RNA-binding domain, RBD"/>
    <property type="match status" value="1"/>
</dbReference>
<sequence>MSCDEGKLFVGGLSFDTDEQSLEGVFSKYGQICEVVVVKDRETKRSRGFGFVTFENPEDAKDAMQALNGKVSYRIKYLQSSKCSKWKLNAI</sequence>
<dbReference type="PROSITE" id="PS50102">
    <property type="entry name" value="RRM"/>
    <property type="match status" value="1"/>
</dbReference>
<feature type="domain" description="RRM" evidence="9">
    <location>
        <begin position="6"/>
        <end position="80"/>
    </location>
</feature>
<comment type="subcellular location">
    <subcellularLocation>
        <location evidence="1">Cytoplasm</location>
    </subcellularLocation>
    <subcellularLocation>
        <location evidence="2">Nucleus</location>
        <location evidence="2">Nucleoplasm</location>
    </subcellularLocation>
</comment>
<evidence type="ECO:0000256" key="5">
    <source>
        <dbReference type="ARBA" id="ARBA00023016"/>
    </source>
</evidence>
<evidence type="ECO:0000259" key="9">
    <source>
        <dbReference type="PROSITE" id="PS50102"/>
    </source>
</evidence>
<evidence type="ECO:0000256" key="3">
    <source>
        <dbReference type="ARBA" id="ARBA00022490"/>
    </source>
</evidence>
<evidence type="ECO:0000256" key="2">
    <source>
        <dbReference type="ARBA" id="ARBA00004642"/>
    </source>
</evidence>
<reference evidence="11" key="1">
    <citation type="journal article" date="2017" name="Nat. Commun.">
        <title>The North American bullfrog draft genome provides insight into hormonal regulation of long noncoding RNA.</title>
        <authorList>
            <person name="Hammond S.A."/>
            <person name="Warren R.L."/>
            <person name="Vandervalk B.P."/>
            <person name="Kucuk E."/>
            <person name="Khan H."/>
            <person name="Gibb E.A."/>
            <person name="Pandoh P."/>
            <person name="Kirk H."/>
            <person name="Zhao Y."/>
            <person name="Jones M."/>
            <person name="Mungall A.J."/>
            <person name="Coope R."/>
            <person name="Pleasance S."/>
            <person name="Moore R.A."/>
            <person name="Holt R.A."/>
            <person name="Round J.M."/>
            <person name="Ohora S."/>
            <person name="Walle B.V."/>
            <person name="Veldhoen N."/>
            <person name="Helbing C.C."/>
            <person name="Birol I."/>
        </authorList>
    </citation>
    <scope>NUCLEOTIDE SEQUENCE [LARGE SCALE GENOMIC DNA]</scope>
</reference>
<dbReference type="GO" id="GO:0005737">
    <property type="term" value="C:cytoplasm"/>
    <property type="evidence" value="ECO:0007669"/>
    <property type="project" value="UniProtKB-SubCell"/>
</dbReference>
<dbReference type="Gene3D" id="3.30.70.330">
    <property type="match status" value="1"/>
</dbReference>
<gene>
    <name evidence="10" type="ORF">AB205_0003240</name>
</gene>
<dbReference type="GO" id="GO:0005654">
    <property type="term" value="C:nucleoplasm"/>
    <property type="evidence" value="ECO:0007669"/>
    <property type="project" value="UniProtKB-SubCell"/>
</dbReference>
<dbReference type="SMART" id="SM00360">
    <property type="entry name" value="RRM"/>
    <property type="match status" value="1"/>
</dbReference>
<proteinExistence type="predicted"/>
<evidence type="ECO:0000313" key="11">
    <source>
        <dbReference type="Proteomes" id="UP000228934"/>
    </source>
</evidence>
<dbReference type="EMBL" id="KZ369893">
    <property type="protein sequence ID" value="PIO09629.1"/>
    <property type="molecule type" value="Genomic_DNA"/>
</dbReference>
<dbReference type="PANTHER" id="PTHR48034">
    <property type="entry name" value="TRANSFORMER-2 SEX-DETERMINING PROTEIN-RELATED"/>
    <property type="match status" value="1"/>
</dbReference>
<dbReference type="InterPro" id="IPR050441">
    <property type="entry name" value="RBM"/>
</dbReference>
<evidence type="ECO:0000256" key="4">
    <source>
        <dbReference type="ARBA" id="ARBA00022884"/>
    </source>
</evidence>
<dbReference type="OrthoDB" id="4207594at2759"/>
<dbReference type="GO" id="GO:0003723">
    <property type="term" value="F:RNA binding"/>
    <property type="evidence" value="ECO:0007669"/>
    <property type="project" value="UniProtKB-UniRule"/>
</dbReference>
<comment type="subunit">
    <text evidence="7">Interacts with prmt1. Interacts with elavl1/elrA (via RRM3). Associates with ribosomes.</text>
</comment>